<evidence type="ECO:0000313" key="1">
    <source>
        <dbReference type="EMBL" id="MPN01840.1"/>
    </source>
</evidence>
<reference evidence="1" key="1">
    <citation type="submission" date="2019-08" db="EMBL/GenBank/DDBJ databases">
        <authorList>
            <person name="Kucharzyk K."/>
            <person name="Murdoch R.W."/>
            <person name="Higgins S."/>
            <person name="Loffler F."/>
        </authorList>
    </citation>
    <scope>NUCLEOTIDE SEQUENCE</scope>
</reference>
<dbReference type="InterPro" id="IPR002933">
    <property type="entry name" value="Peptidase_M20"/>
</dbReference>
<dbReference type="PANTHER" id="PTHR11014">
    <property type="entry name" value="PEPTIDASE M20 FAMILY MEMBER"/>
    <property type="match status" value="1"/>
</dbReference>
<dbReference type="GO" id="GO:0016787">
    <property type="term" value="F:hydrolase activity"/>
    <property type="evidence" value="ECO:0007669"/>
    <property type="project" value="UniProtKB-KW"/>
</dbReference>
<keyword evidence="1" id="KW-0378">Hydrolase</keyword>
<protein>
    <submittedName>
        <fullName evidence="1">Putative hydrolase YxeP</fullName>
        <ecNumber evidence="1">3.-.-.-</ecNumber>
    </submittedName>
</protein>
<dbReference type="EC" id="3.-.-.-" evidence="1"/>
<dbReference type="SUPFAM" id="SSF53187">
    <property type="entry name" value="Zn-dependent exopeptidases"/>
    <property type="match status" value="1"/>
</dbReference>
<dbReference type="AlphaFoldDB" id="A0A645EKJ6"/>
<accession>A0A645EKJ6</accession>
<organism evidence="1">
    <name type="scientific">bioreactor metagenome</name>
    <dbReference type="NCBI Taxonomy" id="1076179"/>
    <lineage>
        <taxon>unclassified sequences</taxon>
        <taxon>metagenomes</taxon>
        <taxon>ecological metagenomes</taxon>
    </lineage>
</organism>
<dbReference type="InterPro" id="IPR017439">
    <property type="entry name" value="Amidohydrolase"/>
</dbReference>
<dbReference type="SUPFAM" id="SSF55031">
    <property type="entry name" value="Bacterial exopeptidase dimerisation domain"/>
    <property type="match status" value="1"/>
</dbReference>
<dbReference type="Gene3D" id="3.30.70.360">
    <property type="match status" value="1"/>
</dbReference>
<dbReference type="EMBL" id="VSSQ01047820">
    <property type="protein sequence ID" value="MPN01840.1"/>
    <property type="molecule type" value="Genomic_DNA"/>
</dbReference>
<dbReference type="Gene3D" id="3.40.630.10">
    <property type="entry name" value="Zn peptidases"/>
    <property type="match status" value="1"/>
</dbReference>
<dbReference type="Pfam" id="PF01546">
    <property type="entry name" value="Peptidase_M20"/>
    <property type="match status" value="1"/>
</dbReference>
<dbReference type="InterPro" id="IPR036264">
    <property type="entry name" value="Bact_exopeptidase_dim_dom"/>
</dbReference>
<comment type="caution">
    <text evidence="1">The sequence shown here is derived from an EMBL/GenBank/DDBJ whole genome shotgun (WGS) entry which is preliminary data.</text>
</comment>
<gene>
    <name evidence="1" type="primary">yxeP_45</name>
    <name evidence="1" type="ORF">SDC9_149052</name>
</gene>
<proteinExistence type="predicted"/>
<sequence length="179" mass="19776">MAQSFVSRELDPLKTAVVSVGEMKAGNAFNVIPDYVSLIGTARAFEPEVREAMAGSLERVAEHCCAALRCKAEFIYERNLPPTVNDPEMTRFGVKAATLVFGEKNVMETQPTMGGEDFSYYLDKVPGAFFFLGIGNKEKGFTYPHHHPRFMVDEDVLSAGSAFEAILAFNYLNSCSKKL</sequence>
<name>A0A645EKJ6_9ZZZZ</name>
<dbReference type="PANTHER" id="PTHR11014:SF63">
    <property type="entry name" value="METALLOPEPTIDASE, PUTATIVE (AFU_ORTHOLOGUE AFUA_6G09600)-RELATED"/>
    <property type="match status" value="1"/>
</dbReference>